<evidence type="ECO:0000256" key="3">
    <source>
        <dbReference type="ARBA" id="ARBA00022440"/>
    </source>
</evidence>
<keyword evidence="5" id="KW-0812">Transmembrane</keyword>
<dbReference type="EMBL" id="CP075546">
    <property type="protein sequence ID" value="QVV89177.1"/>
    <property type="molecule type" value="Genomic_DNA"/>
</dbReference>
<evidence type="ECO:0000256" key="5">
    <source>
        <dbReference type="SAM" id="Phobius"/>
    </source>
</evidence>
<evidence type="ECO:0000256" key="2">
    <source>
        <dbReference type="ARBA" id="ARBA00010256"/>
    </source>
</evidence>
<comment type="similarity">
    <text evidence="2 4">Belongs to the archaeal flagellin family.</text>
</comment>
<dbReference type="GO" id="GO:0097589">
    <property type="term" value="C:archaeal-type flagellum"/>
    <property type="evidence" value="ECO:0007669"/>
    <property type="project" value="UniProtKB-SubCell"/>
</dbReference>
<name>A0A8E7B2D7_9EURY</name>
<gene>
    <name evidence="6" type="ORF">KHC33_01170</name>
</gene>
<comment type="function">
    <text evidence="4">Flagellin is the subunit protein which polymerizes to form the filaments of archaeal flagella.</text>
</comment>
<sequence length="191" mass="20326">MKRDLGFSGLESAIILIAFVVVASVFAYTILGSGFFATQKAQTVTQESTTEASAVMYPEGGIYGSLYSGGTYDGQLETVSFTLTIPPTGMAQDLNENIIIYTQKNKDGTITGTPRTYTFSGSETPSGLLFGVERGDTDPIMQPGERRAFYMAELEGPVPGGFFTIETKPKNGVGAFIQKSLPPAYSGGIII</sequence>
<dbReference type="InterPro" id="IPR002774">
    <property type="entry name" value="Flagellin_arc-type"/>
</dbReference>
<dbReference type="Proteomes" id="UP000680656">
    <property type="component" value="Chromosome"/>
</dbReference>
<dbReference type="GeneID" id="65095752"/>
<dbReference type="PANTHER" id="PTHR35903">
    <property type="entry name" value="FLAGELLIN B1"/>
    <property type="match status" value="1"/>
</dbReference>
<dbReference type="PANTHER" id="PTHR35903:SF1">
    <property type="entry name" value="FLAGELLIN B1"/>
    <property type="match status" value="1"/>
</dbReference>
<keyword evidence="5" id="KW-0472">Membrane</keyword>
<dbReference type="AlphaFoldDB" id="A0A8E7B2D7"/>
<dbReference type="GO" id="GO:0097588">
    <property type="term" value="P:archaeal or bacterial-type flagellum-dependent cell motility"/>
    <property type="evidence" value="ECO:0007669"/>
    <property type="project" value="InterPro"/>
</dbReference>
<keyword evidence="7" id="KW-1185">Reference proteome</keyword>
<dbReference type="GO" id="GO:0005198">
    <property type="term" value="F:structural molecule activity"/>
    <property type="evidence" value="ECO:0007669"/>
    <property type="project" value="InterPro"/>
</dbReference>
<keyword evidence="3 4" id="KW-0974">Archaeal flagellum</keyword>
<protein>
    <recommendedName>
        <fullName evidence="4">Flagellin</fullName>
    </recommendedName>
</protein>
<evidence type="ECO:0000256" key="4">
    <source>
        <dbReference type="RuleBase" id="RU361282"/>
    </source>
</evidence>
<dbReference type="KEGG" id="mrtj:KHC33_01170"/>
<reference evidence="6 7" key="1">
    <citation type="submission" date="2021-05" db="EMBL/GenBank/DDBJ databases">
        <title>A novel Methanospirillum isolate from a pyrite-forming mixed culture.</title>
        <authorList>
            <person name="Bunk B."/>
            <person name="Sproer C."/>
            <person name="Spring S."/>
            <person name="Pester M."/>
        </authorList>
    </citation>
    <scope>NUCLEOTIDE SEQUENCE [LARGE SCALE GENOMIC DNA]</scope>
    <source>
        <strain evidence="6 7">J.3.6.1-F.2.7.3</strain>
    </source>
</reference>
<evidence type="ECO:0000313" key="7">
    <source>
        <dbReference type="Proteomes" id="UP000680656"/>
    </source>
</evidence>
<dbReference type="InterPro" id="IPR013373">
    <property type="entry name" value="Flagellin/pilin_N_arc"/>
</dbReference>
<proteinExistence type="inferred from homology"/>
<accession>A0A8E7B2D7</accession>
<dbReference type="NCBIfam" id="TIGR02537">
    <property type="entry name" value="arch_flag_Nterm"/>
    <property type="match status" value="1"/>
</dbReference>
<dbReference type="RefSeq" id="WP_214419977.1">
    <property type="nucleotide sequence ID" value="NZ_CP075546.1"/>
</dbReference>
<dbReference type="Pfam" id="PF01917">
    <property type="entry name" value="Flagellin_arch-type"/>
    <property type="match status" value="1"/>
</dbReference>
<evidence type="ECO:0000313" key="6">
    <source>
        <dbReference type="EMBL" id="QVV89177.1"/>
    </source>
</evidence>
<organism evidence="6 7">
    <name type="scientific">Methanospirillum purgamenti</name>
    <dbReference type="NCBI Taxonomy" id="2834276"/>
    <lineage>
        <taxon>Archaea</taxon>
        <taxon>Methanobacteriati</taxon>
        <taxon>Methanobacteriota</taxon>
        <taxon>Stenosarchaea group</taxon>
        <taxon>Methanomicrobia</taxon>
        <taxon>Methanomicrobiales</taxon>
        <taxon>Methanospirillaceae</taxon>
        <taxon>Methanospirillum</taxon>
    </lineage>
</organism>
<evidence type="ECO:0000256" key="1">
    <source>
        <dbReference type="ARBA" id="ARBA00004618"/>
    </source>
</evidence>
<feature type="transmembrane region" description="Helical" evidence="5">
    <location>
        <begin position="12"/>
        <end position="36"/>
    </location>
</feature>
<comment type="subcellular location">
    <subcellularLocation>
        <location evidence="1 4">Archaeal flagellum</location>
    </subcellularLocation>
</comment>
<keyword evidence="5" id="KW-1133">Transmembrane helix</keyword>